<protein>
    <submittedName>
        <fullName evidence="1">Uncharacterized protein</fullName>
    </submittedName>
</protein>
<gene>
    <name evidence="1" type="ORF">CEUTPL_LOCUS1015</name>
</gene>
<name>A0A9N9Q8Q4_9CUCU</name>
<keyword evidence="2" id="KW-1185">Reference proteome</keyword>
<evidence type="ECO:0000313" key="2">
    <source>
        <dbReference type="Proteomes" id="UP001152799"/>
    </source>
</evidence>
<dbReference type="InterPro" id="IPR023211">
    <property type="entry name" value="DNA_pol_palm_dom_sf"/>
</dbReference>
<dbReference type="AlphaFoldDB" id="A0A9N9Q8Q4"/>
<dbReference type="EMBL" id="OU892277">
    <property type="protein sequence ID" value="CAG9760279.1"/>
    <property type="molecule type" value="Genomic_DNA"/>
</dbReference>
<reference evidence="1" key="1">
    <citation type="submission" date="2022-01" db="EMBL/GenBank/DDBJ databases">
        <authorList>
            <person name="King R."/>
        </authorList>
    </citation>
    <scope>NUCLEOTIDE SEQUENCE</scope>
</reference>
<sequence>MAKRRENEEINFETNQSDDGEKIMAEIKSPAVNPAKFIRAPSTNIATYHYLNETLLFNAKKIDFRLNENLDLILNILCKTNKYGDIDIYIEIDNYEKENIWHCENFQKPILEILKSDRIFDSTTTRGNYYQSTLRNVQYFEKFQSNANLLYTDTDSLIYQFTDVDIYSCIRENINMFDTSEFAHDNVYNIPQKNKKLYGLMKDENNGKIMTEFIGLRSKMYCIARCLLLHLFLLQLHSSCDIPNKRKFEEMRKSIVTYHANKCFYNYQSQPWDEEGHMKMHEDMSKAENYDAATRKYWSRIQDETNYNKTYFNQYKMFKIPIKDLKTIQVVFSLQGGAKAAKCIFVSVKSQ</sequence>
<dbReference type="OrthoDB" id="414982at2759"/>
<organism evidence="1 2">
    <name type="scientific">Ceutorhynchus assimilis</name>
    <name type="common">cabbage seed weevil</name>
    <dbReference type="NCBI Taxonomy" id="467358"/>
    <lineage>
        <taxon>Eukaryota</taxon>
        <taxon>Metazoa</taxon>
        <taxon>Ecdysozoa</taxon>
        <taxon>Arthropoda</taxon>
        <taxon>Hexapoda</taxon>
        <taxon>Insecta</taxon>
        <taxon>Pterygota</taxon>
        <taxon>Neoptera</taxon>
        <taxon>Endopterygota</taxon>
        <taxon>Coleoptera</taxon>
        <taxon>Polyphaga</taxon>
        <taxon>Cucujiformia</taxon>
        <taxon>Curculionidae</taxon>
        <taxon>Ceutorhynchinae</taxon>
        <taxon>Ceutorhynchus</taxon>
    </lineage>
</organism>
<dbReference type="Gene3D" id="3.90.1600.10">
    <property type="entry name" value="Palm domain of DNA polymerase"/>
    <property type="match status" value="1"/>
</dbReference>
<evidence type="ECO:0000313" key="1">
    <source>
        <dbReference type="EMBL" id="CAG9760279.1"/>
    </source>
</evidence>
<dbReference type="Proteomes" id="UP001152799">
    <property type="component" value="Chromosome 1"/>
</dbReference>
<proteinExistence type="predicted"/>
<accession>A0A9N9Q8Q4</accession>